<feature type="domain" description="DUF7043" evidence="3">
    <location>
        <begin position="270"/>
        <end position="370"/>
    </location>
</feature>
<dbReference type="PANTHER" id="PTHR22255">
    <property type="entry name" value="LP06548P"/>
    <property type="match status" value="1"/>
</dbReference>
<keyword evidence="1" id="KW-0732">Signal</keyword>
<evidence type="ECO:0000313" key="5">
    <source>
        <dbReference type="Proteomes" id="UP000549394"/>
    </source>
</evidence>
<dbReference type="AlphaFoldDB" id="A0A7I8W9G6"/>
<dbReference type="Proteomes" id="UP000549394">
    <property type="component" value="Unassembled WGS sequence"/>
</dbReference>
<organism evidence="4 5">
    <name type="scientific">Dimorphilus gyrociliatus</name>
    <dbReference type="NCBI Taxonomy" id="2664684"/>
    <lineage>
        <taxon>Eukaryota</taxon>
        <taxon>Metazoa</taxon>
        <taxon>Spiralia</taxon>
        <taxon>Lophotrochozoa</taxon>
        <taxon>Annelida</taxon>
        <taxon>Polychaeta</taxon>
        <taxon>Polychaeta incertae sedis</taxon>
        <taxon>Dinophilidae</taxon>
        <taxon>Dimorphilus</taxon>
    </lineage>
</organism>
<dbReference type="PANTHER" id="PTHR22255:SF9">
    <property type="entry name" value="LP06548P"/>
    <property type="match status" value="1"/>
</dbReference>
<evidence type="ECO:0000313" key="4">
    <source>
        <dbReference type="EMBL" id="CAD5124778.1"/>
    </source>
</evidence>
<dbReference type="OrthoDB" id="9979716at2759"/>
<accession>A0A7I8W9G6</accession>
<dbReference type="InterPro" id="IPR055471">
    <property type="entry name" value="DUF7043"/>
</dbReference>
<sequence>MVYLLSLLRFAALVVLSAEQQLPLSFTPRECSLPQNIRGSWYDVQKGEYINLNQTFWSDKQQCLSQDPRGFKSIFFIKTKDYEGNPAVQMKYILEVHTNVFFYRESLLYNDVDVSPGTYLNKDFQLEQIMMAVRTDTKPERTAQTLCPFSENYLLEIYKERDVCSLSKIHQCSSGMQLLVKNDCKHDRKSYKLECKGWWRKAGSQKIIGVFGEEQGERVEYKCFHFDAKKKELKVFRQHYQSDLCGNEPTMAPIELYSKMEINFEKWSIPNCRFPQWFKKEKWFDMTGQYSYETWNVDKEIREVLINGGDGKRTFRCVGIHTEKNEFIAHSATSSACNPIMHCIKVIRRNDNMIELLIGKDLPEYDRWKCEISLKNAEKKILLAEHARPVECLSRGRYTDAENEKDNCKSNLNACLSQNAVTIATMCEARRLECYASWHHGGHRYVLVGEAEERNGVRNCLQITEKGNIMTIKTKRECNMNAPHIFGKPVNMTFHLNPSRFC</sequence>
<dbReference type="InterPro" id="IPR055470">
    <property type="entry name" value="DUF7042"/>
</dbReference>
<feature type="chain" id="PRO_5029703820" evidence="1">
    <location>
        <begin position="18"/>
        <end position="502"/>
    </location>
</feature>
<gene>
    <name evidence="4" type="ORF">DGYR_LOCUS12268</name>
</gene>
<keyword evidence="5" id="KW-1185">Reference proteome</keyword>
<evidence type="ECO:0000256" key="1">
    <source>
        <dbReference type="SAM" id="SignalP"/>
    </source>
</evidence>
<evidence type="ECO:0000259" key="2">
    <source>
        <dbReference type="Pfam" id="PF23069"/>
    </source>
</evidence>
<dbReference type="EMBL" id="CAJFCJ010000023">
    <property type="protein sequence ID" value="CAD5124778.1"/>
    <property type="molecule type" value="Genomic_DNA"/>
</dbReference>
<reference evidence="4 5" key="1">
    <citation type="submission" date="2020-08" db="EMBL/GenBank/DDBJ databases">
        <authorList>
            <person name="Hejnol A."/>
        </authorList>
    </citation>
    <scope>NUCLEOTIDE SEQUENCE [LARGE SCALE GENOMIC DNA]</scope>
</reference>
<name>A0A7I8W9G6_9ANNE</name>
<evidence type="ECO:0000259" key="3">
    <source>
        <dbReference type="Pfam" id="PF23070"/>
    </source>
</evidence>
<proteinExistence type="predicted"/>
<feature type="domain" description="DUF7042" evidence="2">
    <location>
        <begin position="145"/>
        <end position="238"/>
    </location>
</feature>
<dbReference type="Pfam" id="PF23070">
    <property type="entry name" value="DUF7043"/>
    <property type="match status" value="1"/>
</dbReference>
<feature type="signal peptide" evidence="1">
    <location>
        <begin position="1"/>
        <end position="17"/>
    </location>
</feature>
<protein>
    <submittedName>
        <fullName evidence="4">DgyrCDS13041</fullName>
    </submittedName>
</protein>
<comment type="caution">
    <text evidence="4">The sequence shown here is derived from an EMBL/GenBank/DDBJ whole genome shotgun (WGS) entry which is preliminary data.</text>
</comment>
<dbReference type="Pfam" id="PF23069">
    <property type="entry name" value="DUF7042"/>
    <property type="match status" value="1"/>
</dbReference>